<dbReference type="GO" id="GO:0005886">
    <property type="term" value="C:plasma membrane"/>
    <property type="evidence" value="ECO:0007669"/>
    <property type="project" value="UniProtKB-SubCell"/>
</dbReference>
<evidence type="ECO:0000313" key="14">
    <source>
        <dbReference type="Proteomes" id="UP000058012"/>
    </source>
</evidence>
<keyword evidence="14" id="KW-1185">Reference proteome</keyword>
<gene>
    <name evidence="13" type="ORF">AQZ52_07700</name>
</gene>
<feature type="transmembrane region" description="Helical" evidence="10">
    <location>
        <begin position="91"/>
        <end position="109"/>
    </location>
</feature>
<proteinExistence type="inferred from homology"/>
<feature type="transmembrane region" description="Helical" evidence="10">
    <location>
        <begin position="347"/>
        <end position="365"/>
    </location>
</feature>
<dbReference type="PANTHER" id="PTHR10050:SF46">
    <property type="entry name" value="PROTEIN O-MANNOSYL-TRANSFERASE 2"/>
    <property type="match status" value="1"/>
</dbReference>
<keyword evidence="7 10" id="KW-1133">Transmembrane helix</keyword>
<dbReference type="UniPathway" id="UPA00378"/>
<dbReference type="InterPro" id="IPR027005">
    <property type="entry name" value="PMT-like"/>
</dbReference>
<feature type="transmembrane region" description="Helical" evidence="10">
    <location>
        <begin position="121"/>
        <end position="138"/>
    </location>
</feature>
<evidence type="ECO:0000256" key="9">
    <source>
        <dbReference type="ARBA" id="ARBA00093617"/>
    </source>
</evidence>
<reference evidence="13 14" key="1">
    <citation type="submission" date="2015-10" db="EMBL/GenBank/DDBJ databases">
        <title>Draft genome sequence of Novosphingobium fuchskuhlense DSM 25065 isolated from a surface water sample of the southwest basin of Lake Grosse Fuchskuhle.</title>
        <authorList>
            <person name="Ruckert C."/>
            <person name="Winkler A."/>
            <person name="Glaeser J."/>
            <person name="Grossart H.-P."/>
            <person name="Kalinowski J."/>
            <person name="Glaeser S."/>
        </authorList>
    </citation>
    <scope>NUCLEOTIDE SEQUENCE [LARGE SCALE GENOMIC DNA]</scope>
    <source>
        <strain evidence="13 14">FNE08-7</strain>
    </source>
</reference>
<dbReference type="Pfam" id="PF16192">
    <property type="entry name" value="PMT_4TMC"/>
    <property type="match status" value="1"/>
</dbReference>
<evidence type="ECO:0000313" key="13">
    <source>
        <dbReference type="EMBL" id="KUR73242.1"/>
    </source>
</evidence>
<feature type="transmembrane region" description="Helical" evidence="10">
    <location>
        <begin position="237"/>
        <end position="259"/>
    </location>
</feature>
<dbReference type="InterPro" id="IPR003342">
    <property type="entry name" value="ArnT-like_N"/>
</dbReference>
<evidence type="ECO:0000256" key="7">
    <source>
        <dbReference type="ARBA" id="ARBA00022989"/>
    </source>
</evidence>
<feature type="domain" description="ArnT-like N-terminal" evidence="11">
    <location>
        <begin position="91"/>
        <end position="257"/>
    </location>
</feature>
<dbReference type="GO" id="GO:0012505">
    <property type="term" value="C:endomembrane system"/>
    <property type="evidence" value="ECO:0007669"/>
    <property type="project" value="UniProtKB-SubCell"/>
</dbReference>
<name>A0A117UYL3_9SPHN</name>
<feature type="transmembrane region" description="Helical" evidence="10">
    <location>
        <begin position="371"/>
        <end position="393"/>
    </location>
</feature>
<keyword evidence="5 10" id="KW-0808">Transferase</keyword>
<accession>A0A117UYL3</accession>
<dbReference type="RefSeq" id="WP_067909662.1">
    <property type="nucleotide sequence ID" value="NZ_KQ954244.1"/>
</dbReference>
<keyword evidence="8 10" id="KW-0472">Membrane</keyword>
<dbReference type="Proteomes" id="UP000058012">
    <property type="component" value="Unassembled WGS sequence"/>
</dbReference>
<evidence type="ECO:0000256" key="4">
    <source>
        <dbReference type="ARBA" id="ARBA00022676"/>
    </source>
</evidence>
<keyword evidence="4 10" id="KW-0328">Glycosyltransferase</keyword>
<dbReference type="PANTHER" id="PTHR10050">
    <property type="entry name" value="DOLICHYL-PHOSPHATE-MANNOSE--PROTEIN MANNOSYLTRANSFERASE"/>
    <property type="match status" value="1"/>
</dbReference>
<dbReference type="EC" id="2.4.1.-" evidence="10"/>
<organism evidence="13 14">
    <name type="scientific">Novosphingobium fuchskuhlense</name>
    <dbReference type="NCBI Taxonomy" id="1117702"/>
    <lineage>
        <taxon>Bacteria</taxon>
        <taxon>Pseudomonadati</taxon>
        <taxon>Pseudomonadota</taxon>
        <taxon>Alphaproteobacteria</taxon>
        <taxon>Sphingomonadales</taxon>
        <taxon>Sphingomonadaceae</taxon>
        <taxon>Novosphingobium</taxon>
    </lineage>
</organism>
<evidence type="ECO:0000259" key="11">
    <source>
        <dbReference type="Pfam" id="PF02366"/>
    </source>
</evidence>
<feature type="transmembrane region" description="Helical" evidence="10">
    <location>
        <begin position="175"/>
        <end position="194"/>
    </location>
</feature>
<comment type="function">
    <text evidence="10">Protein O-mannosyltransferase that catalyzes the transfer of a single mannose residue from a polyprenol phospho-mannosyl lipidic donor to the hydroxyl group of selected serine and threonine residues in acceptor proteins.</text>
</comment>
<keyword evidence="6 10" id="KW-0812">Transmembrane</keyword>
<feature type="transmembrane region" description="Helical" evidence="10">
    <location>
        <begin position="144"/>
        <end position="163"/>
    </location>
</feature>
<protein>
    <recommendedName>
        <fullName evidence="9 10">Polyprenol-phosphate-mannose--protein mannosyltransferase</fullName>
        <ecNumber evidence="10">2.4.1.-</ecNumber>
    </recommendedName>
</protein>
<evidence type="ECO:0000256" key="1">
    <source>
        <dbReference type="ARBA" id="ARBA00004127"/>
    </source>
</evidence>
<evidence type="ECO:0000256" key="8">
    <source>
        <dbReference type="ARBA" id="ARBA00023136"/>
    </source>
</evidence>
<evidence type="ECO:0000256" key="6">
    <source>
        <dbReference type="ARBA" id="ARBA00022692"/>
    </source>
</evidence>
<comment type="subcellular location">
    <subcellularLocation>
        <location evidence="10">Cell membrane</location>
    </subcellularLocation>
    <subcellularLocation>
        <location evidence="1">Endomembrane system</location>
        <topology evidence="1">Multi-pass membrane protein</topology>
    </subcellularLocation>
</comment>
<dbReference type="AlphaFoldDB" id="A0A117UYL3"/>
<keyword evidence="10" id="KW-1003">Cell membrane</keyword>
<dbReference type="EMBL" id="LLZS01000003">
    <property type="protein sequence ID" value="KUR73242.1"/>
    <property type="molecule type" value="Genomic_DNA"/>
</dbReference>
<comment type="caution">
    <text evidence="13">The sequence shown here is derived from an EMBL/GenBank/DDBJ whole genome shotgun (WGS) entry which is preliminary data.</text>
</comment>
<evidence type="ECO:0000256" key="2">
    <source>
        <dbReference type="ARBA" id="ARBA00004922"/>
    </source>
</evidence>
<feature type="transmembrane region" description="Helical" evidence="10">
    <location>
        <begin position="316"/>
        <end position="340"/>
    </location>
</feature>
<sequence>MTLLSRITTPFTGPRRAHGDPLVWCAAITLAFLAVVLNRLGTPSKIVFDEVHYLPAARRLIALTSRLNPEHPLLGKEFIALGMLLFGDGPWGWRLPNALLGTLGFFAATRAMWWASLSRPATLLFALLLATNFIWFVLSRIAMLDMAMASMMALAFWQAALAFRKGSEGRNGSRLHLALCGVFLGLSLGGKWNGAPILALPGLLFAWDRWWALAGRRRGFLIARDAGPIPGVSLLEAAAWLGVVPLLAYFATFAPAFFYKVQPLTLRGLIPWQAYMLQLQDSVVKPHLYQSRWWQWVFNLRPIWFFYAPWDGAQRGVLMIGNPFTMLAGLPALLLCLWAGLRRGDRLRGAVVVLYVASLIFWAINGKPVQFYYHYALASVFLMAALALVLAGWWEKGRRWPGALTVVLSGMLFVGFYPILSAGALPGKNSYRDYTWLDSWR</sequence>
<evidence type="ECO:0000256" key="5">
    <source>
        <dbReference type="ARBA" id="ARBA00022679"/>
    </source>
</evidence>
<dbReference type="InterPro" id="IPR032421">
    <property type="entry name" value="PMT_4TMC"/>
</dbReference>
<evidence type="ECO:0000259" key="12">
    <source>
        <dbReference type="Pfam" id="PF16192"/>
    </source>
</evidence>
<dbReference type="Pfam" id="PF02366">
    <property type="entry name" value="PMT"/>
    <property type="match status" value="1"/>
</dbReference>
<feature type="transmembrane region" description="Helical" evidence="10">
    <location>
        <begin position="400"/>
        <end position="420"/>
    </location>
</feature>
<dbReference type="STRING" id="1117702.AQZ52_07700"/>
<feature type="transmembrane region" description="Helical" evidence="10">
    <location>
        <begin position="21"/>
        <end position="40"/>
    </location>
</feature>
<comment type="similarity">
    <text evidence="3 10">Belongs to the glycosyltransferase 39 family.</text>
</comment>
<evidence type="ECO:0000256" key="10">
    <source>
        <dbReference type="RuleBase" id="RU367007"/>
    </source>
</evidence>
<dbReference type="GO" id="GO:0004169">
    <property type="term" value="F:dolichyl-phosphate-mannose-protein mannosyltransferase activity"/>
    <property type="evidence" value="ECO:0007669"/>
    <property type="project" value="UniProtKB-UniRule"/>
</dbReference>
<evidence type="ECO:0000256" key="3">
    <source>
        <dbReference type="ARBA" id="ARBA00007222"/>
    </source>
</evidence>
<comment type="pathway">
    <text evidence="2 10">Protein modification; protein glycosylation.</text>
</comment>
<feature type="domain" description="Protein O-mannosyl-transferase C-terminal four TM" evidence="12">
    <location>
        <begin position="268"/>
        <end position="440"/>
    </location>
</feature>
<dbReference type="OrthoDB" id="9776737at2"/>